<organism evidence="12 13">
    <name type="scientific">Fragariocoptes setiger</name>
    <dbReference type="NCBI Taxonomy" id="1670756"/>
    <lineage>
        <taxon>Eukaryota</taxon>
        <taxon>Metazoa</taxon>
        <taxon>Ecdysozoa</taxon>
        <taxon>Arthropoda</taxon>
        <taxon>Chelicerata</taxon>
        <taxon>Arachnida</taxon>
        <taxon>Acari</taxon>
        <taxon>Acariformes</taxon>
        <taxon>Trombidiformes</taxon>
        <taxon>Prostigmata</taxon>
        <taxon>Eupodina</taxon>
        <taxon>Eriophyoidea</taxon>
        <taxon>Phytoptidae</taxon>
        <taxon>Fragariocoptes</taxon>
    </lineage>
</organism>
<comment type="caution">
    <text evidence="12">The sequence shown here is derived from an EMBL/GenBank/DDBJ whole genome shotgun (WGS) entry which is preliminary data.</text>
</comment>
<feature type="non-terminal residue" evidence="12">
    <location>
        <position position="1"/>
    </location>
</feature>
<feature type="region of interest" description="Disordered" evidence="10">
    <location>
        <begin position="433"/>
        <end position="498"/>
    </location>
</feature>
<dbReference type="SUPFAM" id="SSF52540">
    <property type="entry name" value="P-loop containing nucleoside triphosphate hydrolases"/>
    <property type="match status" value="1"/>
</dbReference>
<dbReference type="InterPro" id="IPR019821">
    <property type="entry name" value="Kinesin_motor_CS"/>
</dbReference>
<evidence type="ECO:0000259" key="11">
    <source>
        <dbReference type="PROSITE" id="PS50067"/>
    </source>
</evidence>
<dbReference type="InterPro" id="IPR047149">
    <property type="entry name" value="KIF11-like"/>
</dbReference>
<keyword evidence="4 8" id="KW-0547">Nucleotide-binding</keyword>
<evidence type="ECO:0000256" key="8">
    <source>
        <dbReference type="PROSITE-ProRule" id="PRU00283"/>
    </source>
</evidence>
<evidence type="ECO:0000256" key="4">
    <source>
        <dbReference type="ARBA" id="ARBA00022741"/>
    </source>
</evidence>
<dbReference type="EMBL" id="JAIFTH010000053">
    <property type="protein sequence ID" value="KAG9510924.1"/>
    <property type="molecule type" value="Genomic_DNA"/>
</dbReference>
<keyword evidence="6 8" id="KW-0505">Motor protein</keyword>
<dbReference type="Gene3D" id="3.40.850.10">
    <property type="entry name" value="Kinesin motor domain"/>
    <property type="match status" value="1"/>
</dbReference>
<feature type="domain" description="Kinesin motor" evidence="11">
    <location>
        <begin position="10"/>
        <end position="336"/>
    </location>
</feature>
<keyword evidence="5 8" id="KW-0067">ATP-binding</keyword>
<name>A0ABQ7SBZ0_9ACAR</name>
<comment type="subcellular location">
    <subcellularLocation>
        <location evidence="1">Cytoplasm</location>
        <location evidence="1">Cytoskeleton</location>
    </subcellularLocation>
</comment>
<dbReference type="PROSITE" id="PS50067">
    <property type="entry name" value="KINESIN_MOTOR_2"/>
    <property type="match status" value="1"/>
</dbReference>
<comment type="similarity">
    <text evidence="8 9">Belongs to the TRAFAC class myosin-kinesin ATPase superfamily. Kinesin family.</text>
</comment>
<dbReference type="InterPro" id="IPR001752">
    <property type="entry name" value="Kinesin_motor_dom"/>
</dbReference>
<keyword evidence="13" id="KW-1185">Reference proteome</keyword>
<protein>
    <recommendedName>
        <fullName evidence="9">Kinesin-like protein</fullName>
    </recommendedName>
</protein>
<reference evidence="12 13" key="1">
    <citation type="submission" date="2020-10" db="EMBL/GenBank/DDBJ databases">
        <authorList>
            <person name="Klimov P.B."/>
            <person name="Dyachkov S.M."/>
            <person name="Chetverikov P.E."/>
        </authorList>
    </citation>
    <scope>NUCLEOTIDE SEQUENCE [LARGE SCALE GENOMIC DNA]</scope>
    <source>
        <strain evidence="12">BMOC 18-1129-001#AD2665</strain>
        <tissue evidence="12">Entire mites</tissue>
    </source>
</reference>
<feature type="compositionally biased region" description="Basic residues" evidence="10">
    <location>
        <begin position="634"/>
        <end position="645"/>
    </location>
</feature>
<dbReference type="Pfam" id="PF00225">
    <property type="entry name" value="Kinesin"/>
    <property type="match status" value="1"/>
</dbReference>
<dbReference type="PROSITE" id="PS00411">
    <property type="entry name" value="KINESIN_MOTOR_1"/>
    <property type="match status" value="1"/>
</dbReference>
<dbReference type="PANTHER" id="PTHR47970">
    <property type="entry name" value="KINESIN-LIKE PROTEIN KIF11"/>
    <property type="match status" value="1"/>
</dbReference>
<accession>A0ABQ7SBZ0</accession>
<evidence type="ECO:0000256" key="9">
    <source>
        <dbReference type="RuleBase" id="RU000394"/>
    </source>
</evidence>
<proteinExistence type="inferred from homology"/>
<gene>
    <name evidence="12" type="primary">kif11</name>
    <name evidence="12" type="ORF">GZH46_00518</name>
</gene>
<keyword evidence="7" id="KW-0206">Cytoskeleton</keyword>
<evidence type="ECO:0000313" key="13">
    <source>
        <dbReference type="Proteomes" id="UP000825002"/>
    </source>
</evidence>
<keyword evidence="2" id="KW-0963">Cytoplasm</keyword>
<evidence type="ECO:0000256" key="2">
    <source>
        <dbReference type="ARBA" id="ARBA00022490"/>
    </source>
</evidence>
<keyword evidence="3 9" id="KW-0493">Microtubule</keyword>
<feature type="binding site" evidence="8">
    <location>
        <begin position="84"/>
        <end position="91"/>
    </location>
    <ligand>
        <name>ATP</name>
        <dbReference type="ChEBI" id="CHEBI:30616"/>
    </ligand>
</feature>
<dbReference type="InterPro" id="IPR036961">
    <property type="entry name" value="Kinesin_motor_dom_sf"/>
</dbReference>
<feature type="region of interest" description="Disordered" evidence="10">
    <location>
        <begin position="602"/>
        <end position="645"/>
    </location>
</feature>
<dbReference type="Proteomes" id="UP000825002">
    <property type="component" value="Unassembled WGS sequence"/>
</dbReference>
<evidence type="ECO:0000256" key="5">
    <source>
        <dbReference type="ARBA" id="ARBA00022840"/>
    </source>
</evidence>
<evidence type="ECO:0000256" key="10">
    <source>
        <dbReference type="SAM" id="MobiDB-lite"/>
    </source>
</evidence>
<evidence type="ECO:0000256" key="3">
    <source>
        <dbReference type="ARBA" id="ARBA00022701"/>
    </source>
</evidence>
<evidence type="ECO:0000256" key="6">
    <source>
        <dbReference type="ARBA" id="ARBA00023175"/>
    </source>
</evidence>
<dbReference type="InterPro" id="IPR027417">
    <property type="entry name" value="P-loop_NTPase"/>
</dbReference>
<evidence type="ECO:0000256" key="1">
    <source>
        <dbReference type="ARBA" id="ARBA00004245"/>
    </source>
</evidence>
<dbReference type="PRINTS" id="PR00380">
    <property type="entry name" value="KINESINHEAVY"/>
</dbReference>
<evidence type="ECO:0000313" key="12">
    <source>
        <dbReference type="EMBL" id="KAG9510924.1"/>
    </source>
</evidence>
<evidence type="ECO:0000256" key="7">
    <source>
        <dbReference type="ARBA" id="ARBA00023212"/>
    </source>
</evidence>
<dbReference type="SMART" id="SM00129">
    <property type="entry name" value="KISc"/>
    <property type="match status" value="1"/>
</dbReference>
<dbReference type="PANTHER" id="PTHR47970:SF12">
    <property type="entry name" value="KINESIN FAMILY MEMBER 11"/>
    <property type="match status" value="1"/>
</dbReference>
<sequence length="645" mass="74108">MSNNGSFGQHIQVYLRCRPPKPQEEWGPIDLDLDSNSVKVNEKLFKFNHVFPLNTPQIVVYNTIVKPLIDQVLMGFNCTVLAYGQTGTGKTYTMEGARSDEDLSWEHDPECGLIPRALNQLFETLKNDHDRYSIRVSFIELYNEDTYDLLSEADDTTKLKVFDDIQRKGSVIIGGLKEVVADSKAEIFDLLKRGSRKRQTAATLLNACSSRSHTIFTVTVLMKEGSINGEGILRIGKLNLVDLAGNENIARSGAQDKRAREVGTINQSLLTLGRVITALVEKRPHVPFRESKLTRILQDSLGGKTQTCIVATISPALNSLDDTLNTLEYACKVKKIVNQPDINERQTERQREQHFQELAELRAEIRAEIEIEVRNEVALEWKREADKRQENYSKSLEEFKQKMISHQEERIATISASYKEEIERNKEEIERTKEELERTKEELERTKDELERTKGQLELTREEFKQSNEELEQNKKVPERTNEDLEQTKEELGRTKEELERTKEELERLARECKIKDHRLQVKIDCHEKELAKKDEEIDVLTKHVHELEESQVTVISKVKLNTRPAADNGNSEYANVTFDDNAPQDDIAVVPNKRATKRKVIARPTGTGLSGKKKRITRNAREEEHSPIELSRPRTRSRVNRALF</sequence>